<dbReference type="SMART" id="SM00564">
    <property type="entry name" value="PQQ"/>
    <property type="match status" value="8"/>
</dbReference>
<evidence type="ECO:0000313" key="5">
    <source>
        <dbReference type="EMBL" id="SFB84722.1"/>
    </source>
</evidence>
<feature type="domain" description="Protein kinase" evidence="4">
    <location>
        <begin position="15"/>
        <end position="268"/>
    </location>
</feature>
<dbReference type="Pfam" id="PF00069">
    <property type="entry name" value="Pkinase"/>
    <property type="match status" value="1"/>
</dbReference>
<dbReference type="EMBL" id="FOLM01000001">
    <property type="protein sequence ID" value="SFB84722.1"/>
    <property type="molecule type" value="Genomic_DNA"/>
</dbReference>
<reference evidence="5 6" key="1">
    <citation type="submission" date="2016-10" db="EMBL/GenBank/DDBJ databases">
        <authorList>
            <person name="de Groot N.N."/>
        </authorList>
    </citation>
    <scope>NUCLEOTIDE SEQUENCE [LARGE SCALE GENOMIC DNA]</scope>
    <source>
        <strain evidence="5 6">CGMCC 4.5739</strain>
    </source>
</reference>
<keyword evidence="1 3" id="KW-0547">Nucleotide-binding</keyword>
<dbReference type="InterPro" id="IPR011044">
    <property type="entry name" value="Quino_amine_DH_bsu"/>
</dbReference>
<dbReference type="InterPro" id="IPR018391">
    <property type="entry name" value="PQQ_b-propeller_rpt"/>
</dbReference>
<dbReference type="GO" id="GO:0005524">
    <property type="term" value="F:ATP binding"/>
    <property type="evidence" value="ECO:0007669"/>
    <property type="project" value="UniProtKB-UniRule"/>
</dbReference>
<evidence type="ECO:0000259" key="4">
    <source>
        <dbReference type="PROSITE" id="PS50011"/>
    </source>
</evidence>
<dbReference type="InterPro" id="IPR002372">
    <property type="entry name" value="PQQ_rpt_dom"/>
</dbReference>
<keyword evidence="5" id="KW-0418">Kinase</keyword>
<evidence type="ECO:0000256" key="2">
    <source>
        <dbReference type="ARBA" id="ARBA00022840"/>
    </source>
</evidence>
<dbReference type="PANTHER" id="PTHR34512">
    <property type="entry name" value="CELL SURFACE PROTEIN"/>
    <property type="match status" value="1"/>
</dbReference>
<dbReference type="PANTHER" id="PTHR34512:SF30">
    <property type="entry name" value="OUTER MEMBRANE PROTEIN ASSEMBLY FACTOR BAMB"/>
    <property type="match status" value="1"/>
</dbReference>
<feature type="binding site" evidence="3">
    <location>
        <position position="43"/>
    </location>
    <ligand>
        <name>ATP</name>
        <dbReference type="ChEBI" id="CHEBI:30616"/>
    </ligand>
</feature>
<dbReference type="SUPFAM" id="SSF50969">
    <property type="entry name" value="YVTN repeat-like/Quinoprotein amine dehydrogenase"/>
    <property type="match status" value="1"/>
</dbReference>
<dbReference type="SMART" id="SM00220">
    <property type="entry name" value="S_TKc"/>
    <property type="match status" value="1"/>
</dbReference>
<evidence type="ECO:0000256" key="3">
    <source>
        <dbReference type="PROSITE-ProRule" id="PRU10141"/>
    </source>
</evidence>
<keyword evidence="5" id="KW-0723">Serine/threonine-protein kinase</keyword>
<dbReference type="GO" id="GO:0004674">
    <property type="term" value="F:protein serine/threonine kinase activity"/>
    <property type="evidence" value="ECO:0007669"/>
    <property type="project" value="UniProtKB-KW"/>
</dbReference>
<dbReference type="Gene3D" id="2.40.10.480">
    <property type="match status" value="1"/>
</dbReference>
<dbReference type="InterPro" id="IPR008271">
    <property type="entry name" value="Ser/Thr_kinase_AS"/>
</dbReference>
<accession>A0A1I1EDQ4</accession>
<protein>
    <submittedName>
        <fullName evidence="5">Serine/threonine protein kinase</fullName>
    </submittedName>
</protein>
<gene>
    <name evidence="5" type="ORF">SAMN05421773_101242</name>
</gene>
<dbReference type="SUPFAM" id="SSF56112">
    <property type="entry name" value="Protein kinase-like (PK-like)"/>
    <property type="match status" value="1"/>
</dbReference>
<dbReference type="Pfam" id="PF13360">
    <property type="entry name" value="PQQ_2"/>
    <property type="match status" value="2"/>
</dbReference>
<dbReference type="STRING" id="910347.SAMN05421773_101242"/>
<dbReference type="Gene3D" id="2.130.10.10">
    <property type="entry name" value="YVTN repeat-like/Quinoprotein amine dehydrogenase"/>
    <property type="match status" value="2"/>
</dbReference>
<dbReference type="InterPro" id="IPR015943">
    <property type="entry name" value="WD40/YVTN_repeat-like_dom_sf"/>
</dbReference>
<evidence type="ECO:0000313" key="6">
    <source>
        <dbReference type="Proteomes" id="UP000199207"/>
    </source>
</evidence>
<sequence length="653" mass="68790">MEQLSRQDPHTVGEFRLLAFLGEGGFGRVYLGRSRSGTLAAVKVAHPHIVADPESRARFEREMTAVRRVSGWYTAALIAGDVHDGRPWFAIEFVPSLSLHQIVARHGPLPPRAVWWIADGIAEALVSIHRAGLLHRDLKPANVLVAPDGVRVIDFGIAKLLDSGSHTRKGAMIGTLGYMPREQLDTRTVRQPGDVYSLAATVLYAATGHPPFTGATWKDVFGQLVAAAPPDLSGLPPEFGELLRACLSHEPERRPSPAEVLTTARQRMRLPPGGDGTAVLPDAVLHALRARRREALALGRGTLGPHGTLPLPEAVRTTPVRRSWRCRLPDTPSAPLVADGVLYVTHAGRQLCAVDVRTKAELWTRPAGCAQPTAPAAAGRLLLVGGARGLLVAHDRDGGERRWSRRLGEETVRRPVVSGGTVYASTGDGLVYALDPADGTTRWRFATGGGAASPVTDDGAGTLWLGDAAGRLHALEAATGRRLWSRAVGGAVESAPAVHGGTVYAGGADMCVHAVDARTGAPRWQHHTGGPVRSSPLAPPGTGTVYAGSTDGGIYALDAAHGGVRWRYRTGGAVRCSPALGGDEGALTLYTGSLDGRLYAMAPDSGVVRWRFRTGGWVTQSPVLAGGYVHVSSQDGHVYALDAAVGAGPEAGA</sequence>
<dbReference type="PROSITE" id="PS00108">
    <property type="entry name" value="PROTEIN_KINASE_ST"/>
    <property type="match status" value="1"/>
</dbReference>
<dbReference type="PROSITE" id="PS00107">
    <property type="entry name" value="PROTEIN_KINASE_ATP"/>
    <property type="match status" value="1"/>
</dbReference>
<dbReference type="Proteomes" id="UP000199207">
    <property type="component" value="Unassembled WGS sequence"/>
</dbReference>
<dbReference type="Gene3D" id="1.10.510.10">
    <property type="entry name" value="Transferase(Phosphotransferase) domain 1"/>
    <property type="match status" value="1"/>
</dbReference>
<keyword evidence="6" id="KW-1185">Reference proteome</keyword>
<dbReference type="InterPro" id="IPR011009">
    <property type="entry name" value="Kinase-like_dom_sf"/>
</dbReference>
<dbReference type="RefSeq" id="WP_175541197.1">
    <property type="nucleotide sequence ID" value="NZ_FOLM01000001.1"/>
</dbReference>
<organism evidence="5 6">
    <name type="scientific">Streptomyces aidingensis</name>
    <dbReference type="NCBI Taxonomy" id="910347"/>
    <lineage>
        <taxon>Bacteria</taxon>
        <taxon>Bacillati</taxon>
        <taxon>Actinomycetota</taxon>
        <taxon>Actinomycetes</taxon>
        <taxon>Kitasatosporales</taxon>
        <taxon>Streptomycetaceae</taxon>
        <taxon>Streptomyces</taxon>
    </lineage>
</organism>
<name>A0A1I1EDQ4_9ACTN</name>
<evidence type="ECO:0000256" key="1">
    <source>
        <dbReference type="ARBA" id="ARBA00022741"/>
    </source>
</evidence>
<keyword evidence="5" id="KW-0808">Transferase</keyword>
<dbReference type="CDD" id="cd14014">
    <property type="entry name" value="STKc_PknB_like"/>
    <property type="match status" value="1"/>
</dbReference>
<dbReference type="InterPro" id="IPR017441">
    <property type="entry name" value="Protein_kinase_ATP_BS"/>
</dbReference>
<dbReference type="AlphaFoldDB" id="A0A1I1EDQ4"/>
<proteinExistence type="predicted"/>
<keyword evidence="2 3" id="KW-0067">ATP-binding</keyword>
<dbReference type="PROSITE" id="PS50011">
    <property type="entry name" value="PROTEIN_KINASE_DOM"/>
    <property type="match status" value="1"/>
</dbReference>
<dbReference type="InterPro" id="IPR000719">
    <property type="entry name" value="Prot_kinase_dom"/>
</dbReference>
<dbReference type="Gene3D" id="3.30.200.20">
    <property type="entry name" value="Phosphorylase Kinase, domain 1"/>
    <property type="match status" value="1"/>
</dbReference>